<dbReference type="AlphaFoldDB" id="A0AAW2G289"/>
<evidence type="ECO:0000313" key="1">
    <source>
        <dbReference type="EMBL" id="KAL0121793.1"/>
    </source>
</evidence>
<dbReference type="Proteomes" id="UP001430953">
    <property type="component" value="Unassembled WGS sequence"/>
</dbReference>
<sequence>MLLSKENVKSKLCPGPNKLANSCEANYFYENFAKSYENQELRRLEYDCYFSDNIIYTIYCIVDFKTFDEAQATDYTRSGIIASKSPLDHCVFPQE</sequence>
<organism evidence="1 2">
    <name type="scientific">Cardiocondyla obscurior</name>
    <dbReference type="NCBI Taxonomy" id="286306"/>
    <lineage>
        <taxon>Eukaryota</taxon>
        <taxon>Metazoa</taxon>
        <taxon>Ecdysozoa</taxon>
        <taxon>Arthropoda</taxon>
        <taxon>Hexapoda</taxon>
        <taxon>Insecta</taxon>
        <taxon>Pterygota</taxon>
        <taxon>Neoptera</taxon>
        <taxon>Endopterygota</taxon>
        <taxon>Hymenoptera</taxon>
        <taxon>Apocrita</taxon>
        <taxon>Aculeata</taxon>
        <taxon>Formicoidea</taxon>
        <taxon>Formicidae</taxon>
        <taxon>Myrmicinae</taxon>
        <taxon>Cardiocondyla</taxon>
    </lineage>
</organism>
<evidence type="ECO:0000313" key="2">
    <source>
        <dbReference type="Proteomes" id="UP001430953"/>
    </source>
</evidence>
<accession>A0AAW2G289</accession>
<name>A0AAW2G289_9HYME</name>
<protein>
    <submittedName>
        <fullName evidence="1">Uncharacterized protein</fullName>
    </submittedName>
</protein>
<proteinExistence type="predicted"/>
<dbReference type="EMBL" id="JADYXP020000006">
    <property type="protein sequence ID" value="KAL0121793.1"/>
    <property type="molecule type" value="Genomic_DNA"/>
</dbReference>
<keyword evidence="2" id="KW-1185">Reference proteome</keyword>
<gene>
    <name evidence="1" type="ORF">PUN28_006926</name>
</gene>
<reference evidence="1 2" key="1">
    <citation type="submission" date="2023-03" db="EMBL/GenBank/DDBJ databases">
        <title>High recombination rates correlate with genetic variation in Cardiocondyla obscurior ants.</title>
        <authorList>
            <person name="Errbii M."/>
        </authorList>
    </citation>
    <scope>NUCLEOTIDE SEQUENCE [LARGE SCALE GENOMIC DNA]</scope>
    <source>
        <strain evidence="1">Alpha-2009</strain>
        <tissue evidence="1">Whole body</tissue>
    </source>
</reference>
<comment type="caution">
    <text evidence="1">The sequence shown here is derived from an EMBL/GenBank/DDBJ whole genome shotgun (WGS) entry which is preliminary data.</text>
</comment>